<dbReference type="Proteomes" id="UP001732720">
    <property type="component" value="Chromosome 16"/>
</dbReference>
<keyword evidence="1" id="KW-1185">Reference proteome</keyword>
<accession>A0AC58L8K6</accession>
<protein>
    <submittedName>
        <fullName evidence="2">Leukocyte immunoglobulin-like receptor subfamily A member 5</fullName>
    </submittedName>
</protein>
<name>A0AC58L8K6_CASCN</name>
<organism evidence="1 2">
    <name type="scientific">Castor canadensis</name>
    <name type="common">American beaver</name>
    <dbReference type="NCBI Taxonomy" id="51338"/>
    <lineage>
        <taxon>Eukaryota</taxon>
        <taxon>Metazoa</taxon>
        <taxon>Chordata</taxon>
        <taxon>Craniata</taxon>
        <taxon>Vertebrata</taxon>
        <taxon>Euteleostomi</taxon>
        <taxon>Mammalia</taxon>
        <taxon>Eutheria</taxon>
        <taxon>Euarchontoglires</taxon>
        <taxon>Glires</taxon>
        <taxon>Rodentia</taxon>
        <taxon>Castorimorpha</taxon>
        <taxon>Castoridae</taxon>
        <taxon>Castor</taxon>
    </lineage>
</organism>
<sequence length="321" mass="36085">MVHTFFTLFYLALRWPPDTSSQTQPKTVNRELGEVPITSLSLSFRTASESWNLGTGWTPSMPSIWATPGLVVLQGSSVSIFCGGPPGTTQHRLKQAGSSREWHPGALKFSAQYQDAVSESGSWKKNQPFFESIQEGQEFLISPVFQAHAGLLNGSRHEWSTPSDFLEVLVTGMYKKPQLSALRGPSMTQHEKILQCHSETWFDVFLLSRDDSTNYSQCLKSQYKQGFFQANFTLGSKWKTRRDTYRCYGSQSFFPSLWSDPSKSLTFLGRGSVRVNVVRLSLGAMFLLLLMGIMVEAWLSQEDLHRAIKRPPALPGWDGVL</sequence>
<dbReference type="RefSeq" id="XP_073913479.1">
    <property type="nucleotide sequence ID" value="XM_074057378.1"/>
</dbReference>
<gene>
    <name evidence="2" type="primary">LOC141417918</name>
</gene>
<reference evidence="2" key="1">
    <citation type="submission" date="2025-08" db="UniProtKB">
        <authorList>
            <consortium name="RefSeq"/>
        </authorList>
    </citation>
    <scope>IDENTIFICATION</scope>
</reference>
<evidence type="ECO:0000313" key="1">
    <source>
        <dbReference type="Proteomes" id="UP001732720"/>
    </source>
</evidence>
<proteinExistence type="predicted"/>
<evidence type="ECO:0000313" key="2">
    <source>
        <dbReference type="RefSeq" id="XP_073913479.1"/>
    </source>
</evidence>